<keyword evidence="1 5" id="KW-0489">Methyltransferase</keyword>
<organism evidence="5 6">
    <name type="scientific">Rhodomicrobium udaipurense</name>
    <dbReference type="NCBI Taxonomy" id="1202716"/>
    <lineage>
        <taxon>Bacteria</taxon>
        <taxon>Pseudomonadati</taxon>
        <taxon>Pseudomonadota</taxon>
        <taxon>Alphaproteobacteria</taxon>
        <taxon>Hyphomicrobiales</taxon>
        <taxon>Hyphomicrobiaceae</taxon>
        <taxon>Rhodomicrobium</taxon>
    </lineage>
</organism>
<dbReference type="Proteomes" id="UP000623250">
    <property type="component" value="Unassembled WGS sequence"/>
</dbReference>
<evidence type="ECO:0000259" key="4">
    <source>
        <dbReference type="Pfam" id="PF08241"/>
    </source>
</evidence>
<evidence type="ECO:0000256" key="3">
    <source>
        <dbReference type="SAM" id="MobiDB-lite"/>
    </source>
</evidence>
<dbReference type="SUPFAM" id="SSF53335">
    <property type="entry name" value="S-adenosyl-L-methionine-dependent methyltransferases"/>
    <property type="match status" value="1"/>
</dbReference>
<dbReference type="CDD" id="cd02440">
    <property type="entry name" value="AdoMet_MTases"/>
    <property type="match status" value="1"/>
</dbReference>
<dbReference type="PANTHER" id="PTHR13090:SF1">
    <property type="entry name" value="ARGININE-HYDROXYLASE NDUFAF5, MITOCHONDRIAL"/>
    <property type="match status" value="1"/>
</dbReference>
<evidence type="ECO:0000313" key="6">
    <source>
        <dbReference type="Proteomes" id="UP000623250"/>
    </source>
</evidence>
<dbReference type="InterPro" id="IPR013216">
    <property type="entry name" value="Methyltransf_11"/>
</dbReference>
<feature type="domain" description="Methyltransferase type 11" evidence="4">
    <location>
        <begin position="53"/>
        <end position="139"/>
    </location>
</feature>
<dbReference type="InterPro" id="IPR029063">
    <property type="entry name" value="SAM-dependent_MTases_sf"/>
</dbReference>
<accession>A0A8I1KKM4</accession>
<comment type="caution">
    <text evidence="5">The sequence shown here is derived from an EMBL/GenBank/DDBJ whole genome shotgun (WGS) entry which is preliminary data.</text>
</comment>
<dbReference type="PANTHER" id="PTHR13090">
    <property type="entry name" value="ARGININE-HYDROXYLASE NDUFAF5, MITOCHONDRIAL"/>
    <property type="match status" value="1"/>
</dbReference>
<dbReference type="GO" id="GO:0032259">
    <property type="term" value="P:methylation"/>
    <property type="evidence" value="ECO:0007669"/>
    <property type="project" value="UniProtKB-KW"/>
</dbReference>
<dbReference type="Pfam" id="PF08241">
    <property type="entry name" value="Methyltransf_11"/>
    <property type="match status" value="1"/>
</dbReference>
<dbReference type="AlphaFoldDB" id="A0A8I1KKM4"/>
<name>A0A8I1KKM4_9HYPH</name>
<dbReference type="Gene3D" id="3.40.50.150">
    <property type="entry name" value="Vaccinia Virus protein VP39"/>
    <property type="match status" value="1"/>
</dbReference>
<evidence type="ECO:0000313" key="5">
    <source>
        <dbReference type="EMBL" id="MBJ7542113.1"/>
    </source>
</evidence>
<dbReference type="EMBL" id="JAEMUK010000002">
    <property type="protein sequence ID" value="MBJ7542113.1"/>
    <property type="molecule type" value="Genomic_DNA"/>
</dbReference>
<reference evidence="5 6" key="1">
    <citation type="submission" date="2020-12" db="EMBL/GenBank/DDBJ databases">
        <title>Revised draft genomes of Rhodomicrobium vannielii ATCC 17100 and Rhodomicrobium udaipurense JA643.</title>
        <authorList>
            <person name="Conners E.M."/>
            <person name="Davenport E.J."/>
            <person name="Bose A."/>
        </authorList>
    </citation>
    <scope>NUCLEOTIDE SEQUENCE [LARGE SCALE GENOMIC DNA]</scope>
    <source>
        <strain evidence="5 6">JA643</strain>
    </source>
</reference>
<dbReference type="InterPro" id="IPR050602">
    <property type="entry name" value="Malonyl-ACP_OMT"/>
</dbReference>
<proteinExistence type="predicted"/>
<protein>
    <submittedName>
        <fullName evidence="5">Methyltransferase domain-containing protein</fullName>
    </submittedName>
</protein>
<gene>
    <name evidence="5" type="ORF">JDN41_00895</name>
</gene>
<evidence type="ECO:0000256" key="2">
    <source>
        <dbReference type="ARBA" id="ARBA00022679"/>
    </source>
</evidence>
<evidence type="ECO:0000256" key="1">
    <source>
        <dbReference type="ARBA" id="ARBA00022603"/>
    </source>
</evidence>
<keyword evidence="6" id="KW-1185">Reference proteome</keyword>
<sequence>MTSPGIFDRTQMRRALARASRTLPATDFLIRHAAEEIADRLGGIRRDFARVADVGAHHGVMARTLSARFPGLAPVSLAPALPLAEACPKPAVVADVEALPLKEGAFDLITSALSLHLANDLPGALIQIRRALRPDGLFLAALLGGDTLIELRQAFMQAETETAGGVSPRVFPTADLRDMGGLLQRAGFALPVADAEQLTVTYADALALMRDLKAMGAANPLAARSRRFLRRDTLLRAAAIYAERFSGDNGRVRATFEIIYLCGWSPHESQQQPAKPGSATARLADALKAKD</sequence>
<dbReference type="GO" id="GO:0008757">
    <property type="term" value="F:S-adenosylmethionine-dependent methyltransferase activity"/>
    <property type="evidence" value="ECO:0007669"/>
    <property type="project" value="InterPro"/>
</dbReference>
<keyword evidence="2 5" id="KW-0808">Transferase</keyword>
<feature type="region of interest" description="Disordered" evidence="3">
    <location>
        <begin position="267"/>
        <end position="291"/>
    </location>
</feature>
<dbReference type="RefSeq" id="WP_037234923.1">
    <property type="nucleotide sequence ID" value="NZ_JAEMUK010000002.1"/>
</dbReference>